<name>A0A9P8UPY4_9PEZI</name>
<organism evidence="1 2">
    <name type="scientific">Truncatella angustata</name>
    <dbReference type="NCBI Taxonomy" id="152316"/>
    <lineage>
        <taxon>Eukaryota</taxon>
        <taxon>Fungi</taxon>
        <taxon>Dikarya</taxon>
        <taxon>Ascomycota</taxon>
        <taxon>Pezizomycotina</taxon>
        <taxon>Sordariomycetes</taxon>
        <taxon>Xylariomycetidae</taxon>
        <taxon>Amphisphaeriales</taxon>
        <taxon>Sporocadaceae</taxon>
        <taxon>Truncatella</taxon>
    </lineage>
</organism>
<dbReference type="GeneID" id="70131522"/>
<dbReference type="EMBL" id="JAGPXC010000003">
    <property type="protein sequence ID" value="KAH6656160.1"/>
    <property type="molecule type" value="Genomic_DNA"/>
</dbReference>
<reference evidence="1" key="1">
    <citation type="journal article" date="2021" name="Nat. Commun.">
        <title>Genetic determinants of endophytism in the Arabidopsis root mycobiome.</title>
        <authorList>
            <person name="Mesny F."/>
            <person name="Miyauchi S."/>
            <person name="Thiergart T."/>
            <person name="Pickel B."/>
            <person name="Atanasova L."/>
            <person name="Karlsson M."/>
            <person name="Huettel B."/>
            <person name="Barry K.W."/>
            <person name="Haridas S."/>
            <person name="Chen C."/>
            <person name="Bauer D."/>
            <person name="Andreopoulos W."/>
            <person name="Pangilinan J."/>
            <person name="LaButti K."/>
            <person name="Riley R."/>
            <person name="Lipzen A."/>
            <person name="Clum A."/>
            <person name="Drula E."/>
            <person name="Henrissat B."/>
            <person name="Kohler A."/>
            <person name="Grigoriev I.V."/>
            <person name="Martin F.M."/>
            <person name="Hacquard S."/>
        </authorList>
    </citation>
    <scope>NUCLEOTIDE SEQUENCE</scope>
    <source>
        <strain evidence="1">MPI-SDFR-AT-0073</strain>
    </source>
</reference>
<accession>A0A9P8UPY4</accession>
<comment type="caution">
    <text evidence="1">The sequence shown here is derived from an EMBL/GenBank/DDBJ whole genome shotgun (WGS) entry which is preliminary data.</text>
</comment>
<keyword evidence="2" id="KW-1185">Reference proteome</keyword>
<evidence type="ECO:0000313" key="2">
    <source>
        <dbReference type="Proteomes" id="UP000758603"/>
    </source>
</evidence>
<evidence type="ECO:0008006" key="3">
    <source>
        <dbReference type="Google" id="ProtNLM"/>
    </source>
</evidence>
<protein>
    <recommendedName>
        <fullName evidence="3">FHA domain-containing protein</fullName>
    </recommendedName>
</protein>
<dbReference type="Proteomes" id="UP000758603">
    <property type="component" value="Unassembled WGS sequence"/>
</dbReference>
<dbReference type="RefSeq" id="XP_045960425.1">
    <property type="nucleotide sequence ID" value="XM_046102630.1"/>
</dbReference>
<gene>
    <name evidence="1" type="ORF">BKA67DRAFT_562791</name>
</gene>
<proteinExistence type="predicted"/>
<dbReference type="OrthoDB" id="10252171at2759"/>
<evidence type="ECO:0000313" key="1">
    <source>
        <dbReference type="EMBL" id="KAH6656160.1"/>
    </source>
</evidence>
<sequence length="261" mass="29134">MPHMSSLLRAKDAEPNATWLGGLSKRPQGPILGLEFGKDMYSSDGWVLGSAPDNNAADVQLAEDNTKGVSKRHFRIDIHPLSCKPRVTVLSRSLHFVGDGDDDLLTQHEDREITESAVFNLGGTVFLAWRPKLTPREVRTYRKKALKFSEDAALAMPRYFPLLSSAPETITSKVRYGENEKVYVFQGHSGKGTSASVILVQERKSGDILAAKEPYYKSSDDPGIRRNRWEELNKESDYLSRLDHVARGYCGIILASPRICI</sequence>
<dbReference type="AlphaFoldDB" id="A0A9P8UPY4"/>